<sequence>MFSCLDTIFLFPFAKRGVSTTFPIFLFSNSFLCQLFFSLFRRVPSTLSTLPQKSTNGFSRGLSGARGRRRGWQLAQNGLYPSIARIIRLFVSWFIRPTARSIYEFIGSMTTCTTHSKHVPSDAVITFTIG</sequence>
<evidence type="ECO:0000313" key="2">
    <source>
        <dbReference type="Proteomes" id="UP000829354"/>
    </source>
</evidence>
<proteinExistence type="predicted"/>
<reference evidence="1 2" key="1">
    <citation type="submission" date="2022-04" db="EMBL/GenBank/DDBJ databases">
        <title>Chromosome-level reference genomes for two strains of Caenorhabditis briggsae: an improved platform for comparative genomics.</title>
        <authorList>
            <person name="Stevens L."/>
            <person name="Andersen E."/>
        </authorList>
    </citation>
    <scope>NUCLEOTIDE SEQUENCE [LARGE SCALE GENOMIC DNA]</scope>
    <source>
        <strain evidence="1">VX34</strain>
        <tissue evidence="1">Whole-organism</tissue>
    </source>
</reference>
<organism evidence="1 2">
    <name type="scientific">Caenorhabditis briggsae</name>
    <dbReference type="NCBI Taxonomy" id="6238"/>
    <lineage>
        <taxon>Eukaryota</taxon>
        <taxon>Metazoa</taxon>
        <taxon>Ecdysozoa</taxon>
        <taxon>Nematoda</taxon>
        <taxon>Chromadorea</taxon>
        <taxon>Rhabditida</taxon>
        <taxon>Rhabditina</taxon>
        <taxon>Rhabditomorpha</taxon>
        <taxon>Rhabditoidea</taxon>
        <taxon>Rhabditidae</taxon>
        <taxon>Peloderinae</taxon>
        <taxon>Caenorhabditis</taxon>
    </lineage>
</organism>
<dbReference type="EMBL" id="CP092621">
    <property type="protein sequence ID" value="UMM17618.1"/>
    <property type="molecule type" value="Genomic_DNA"/>
</dbReference>
<dbReference type="AlphaFoldDB" id="A0AAE9EAP5"/>
<evidence type="ECO:0000313" key="1">
    <source>
        <dbReference type="EMBL" id="UMM17618.1"/>
    </source>
</evidence>
<keyword evidence="2" id="KW-1185">Reference proteome</keyword>
<gene>
    <name evidence="1" type="ORF">L5515_014076</name>
</gene>
<name>A0AAE9EAP5_CAEBR</name>
<dbReference type="Proteomes" id="UP000829354">
    <property type="component" value="Chromosome II"/>
</dbReference>
<protein>
    <submittedName>
        <fullName evidence="1">Uncharacterized protein</fullName>
    </submittedName>
</protein>
<accession>A0AAE9EAP5</accession>